<keyword evidence="4" id="KW-1185">Reference proteome</keyword>
<accession>A0AAU9XC08</accession>
<evidence type="ECO:0000313" key="4">
    <source>
        <dbReference type="Proteomes" id="UP001159428"/>
    </source>
</evidence>
<dbReference type="InterPro" id="IPR013098">
    <property type="entry name" value="Ig_I-set"/>
</dbReference>
<proteinExistence type="predicted"/>
<feature type="signal peptide" evidence="1">
    <location>
        <begin position="1"/>
        <end position="17"/>
    </location>
</feature>
<dbReference type="CDD" id="cd00096">
    <property type="entry name" value="Ig"/>
    <property type="match status" value="1"/>
</dbReference>
<keyword evidence="1" id="KW-0732">Signal</keyword>
<feature type="chain" id="PRO_5043818553" description="Ig-like domain-containing protein" evidence="1">
    <location>
        <begin position="18"/>
        <end position="168"/>
    </location>
</feature>
<dbReference type="AlphaFoldDB" id="A0AAU9XC08"/>
<protein>
    <recommendedName>
        <fullName evidence="2">Ig-like domain-containing protein</fullName>
    </recommendedName>
</protein>
<evidence type="ECO:0000313" key="3">
    <source>
        <dbReference type="EMBL" id="CAH3141926.1"/>
    </source>
</evidence>
<organism evidence="3 4">
    <name type="scientific">Pocillopora meandrina</name>
    <dbReference type="NCBI Taxonomy" id="46732"/>
    <lineage>
        <taxon>Eukaryota</taxon>
        <taxon>Metazoa</taxon>
        <taxon>Cnidaria</taxon>
        <taxon>Anthozoa</taxon>
        <taxon>Hexacorallia</taxon>
        <taxon>Scleractinia</taxon>
        <taxon>Astrocoeniina</taxon>
        <taxon>Pocilloporidae</taxon>
        <taxon>Pocillopora</taxon>
    </lineage>
</organism>
<dbReference type="PROSITE" id="PS50835">
    <property type="entry name" value="IG_LIKE"/>
    <property type="match status" value="1"/>
</dbReference>
<dbReference type="EMBL" id="CALNXJ010000036">
    <property type="protein sequence ID" value="CAH3141926.1"/>
    <property type="molecule type" value="Genomic_DNA"/>
</dbReference>
<dbReference type="SUPFAM" id="SSF48726">
    <property type="entry name" value="Immunoglobulin"/>
    <property type="match status" value="1"/>
</dbReference>
<dbReference type="InterPro" id="IPR013783">
    <property type="entry name" value="Ig-like_fold"/>
</dbReference>
<dbReference type="InterPro" id="IPR003599">
    <property type="entry name" value="Ig_sub"/>
</dbReference>
<evidence type="ECO:0000256" key="1">
    <source>
        <dbReference type="SAM" id="SignalP"/>
    </source>
</evidence>
<evidence type="ECO:0000259" key="2">
    <source>
        <dbReference type="PROSITE" id="PS50835"/>
    </source>
</evidence>
<feature type="domain" description="Ig-like" evidence="2">
    <location>
        <begin position="31"/>
        <end position="130"/>
    </location>
</feature>
<dbReference type="Pfam" id="PF07679">
    <property type="entry name" value="I-set"/>
    <property type="match status" value="1"/>
</dbReference>
<reference evidence="3 4" key="1">
    <citation type="submission" date="2022-05" db="EMBL/GenBank/DDBJ databases">
        <authorList>
            <consortium name="Genoscope - CEA"/>
            <person name="William W."/>
        </authorList>
    </citation>
    <scope>NUCLEOTIDE SEQUENCE [LARGE SCALE GENOMIC DNA]</scope>
</reference>
<dbReference type="Gene3D" id="2.60.40.10">
    <property type="entry name" value="Immunoglobulins"/>
    <property type="match status" value="1"/>
</dbReference>
<dbReference type="Proteomes" id="UP001159428">
    <property type="component" value="Unassembled WGS sequence"/>
</dbReference>
<name>A0AAU9XC08_9CNID</name>
<gene>
    <name evidence="3" type="ORF">PMEA_00020013</name>
</gene>
<dbReference type="InterPro" id="IPR036179">
    <property type="entry name" value="Ig-like_dom_sf"/>
</dbReference>
<dbReference type="SMART" id="SM00409">
    <property type="entry name" value="IG"/>
    <property type="match status" value="1"/>
</dbReference>
<sequence>MTLSSLILKAVLLGVLGALDSGRSTRACSVPDIRGKNGSEPRKVIKVNSGKNKRLPCWIKIIDPNQTLKYYWLKDNQTLSGGHQRTVRRSQFIIRYLRIRKAKKEDAGFYTCVVVSDCGESNHTIQLIVKEETKPQDFVSSYILMLMSEPICVNMIMVPGIQEHLLLS</sequence>
<dbReference type="InterPro" id="IPR007110">
    <property type="entry name" value="Ig-like_dom"/>
</dbReference>
<comment type="caution">
    <text evidence="3">The sequence shown here is derived from an EMBL/GenBank/DDBJ whole genome shotgun (WGS) entry which is preliminary data.</text>
</comment>